<dbReference type="AlphaFoldDB" id="A0A1G5FY79"/>
<feature type="transmembrane region" description="Helical" evidence="1">
    <location>
        <begin position="44"/>
        <end position="64"/>
    </location>
</feature>
<reference evidence="3" key="1">
    <citation type="submission" date="2016-10" db="EMBL/GenBank/DDBJ databases">
        <authorList>
            <person name="Varghese N."/>
            <person name="Submissions S."/>
        </authorList>
    </citation>
    <scope>NUCLEOTIDE SEQUENCE [LARGE SCALE GENOMIC DNA]</scope>
    <source>
        <strain evidence="3">BL9</strain>
    </source>
</reference>
<evidence type="ECO:0000313" key="2">
    <source>
        <dbReference type="EMBL" id="SCY44226.1"/>
    </source>
</evidence>
<feature type="transmembrane region" description="Helical" evidence="1">
    <location>
        <begin position="109"/>
        <end position="131"/>
    </location>
</feature>
<organism evidence="2 3">
    <name type="scientific">Paenibacillus polysaccharolyticus</name>
    <dbReference type="NCBI Taxonomy" id="582692"/>
    <lineage>
        <taxon>Bacteria</taxon>
        <taxon>Bacillati</taxon>
        <taxon>Bacillota</taxon>
        <taxon>Bacilli</taxon>
        <taxon>Bacillales</taxon>
        <taxon>Paenibacillaceae</taxon>
        <taxon>Paenibacillus</taxon>
    </lineage>
</organism>
<accession>A0A1G5FY79</accession>
<dbReference type="Proteomes" id="UP000198538">
    <property type="component" value="Unassembled WGS sequence"/>
</dbReference>
<dbReference type="EMBL" id="FMVM01000005">
    <property type="protein sequence ID" value="SCY44226.1"/>
    <property type="molecule type" value="Genomic_DNA"/>
</dbReference>
<evidence type="ECO:0000313" key="3">
    <source>
        <dbReference type="Proteomes" id="UP000198538"/>
    </source>
</evidence>
<protein>
    <submittedName>
        <fullName evidence="2">Uncharacterized protein</fullName>
    </submittedName>
</protein>
<sequence length="145" mass="16770">MNRFHKIILCSIPSAIFLYVFYLPQLNYYRITRLTGWSNNTMSLLISIISILLLVSFVVLFYFITKRMLYNEKFKYIPTVSWIPFYIVLILINNYTIPITESGDKPSPGTGILLIFSYVLLPVILAFIIGISTSYTKKQPRGLLV</sequence>
<keyword evidence="1" id="KW-0812">Transmembrane</keyword>
<keyword evidence="1" id="KW-0472">Membrane</keyword>
<proteinExistence type="predicted"/>
<feature type="transmembrane region" description="Helical" evidence="1">
    <location>
        <begin position="7"/>
        <end position="24"/>
    </location>
</feature>
<dbReference type="STRING" id="582692.SAMN05720606_10511"/>
<name>A0A1G5FY79_9BACL</name>
<feature type="transmembrane region" description="Helical" evidence="1">
    <location>
        <begin position="76"/>
        <end position="97"/>
    </location>
</feature>
<keyword evidence="1" id="KW-1133">Transmembrane helix</keyword>
<keyword evidence="3" id="KW-1185">Reference proteome</keyword>
<gene>
    <name evidence="2" type="ORF">SAMN05720606_10511</name>
</gene>
<evidence type="ECO:0000256" key="1">
    <source>
        <dbReference type="SAM" id="Phobius"/>
    </source>
</evidence>